<dbReference type="PANTHER" id="PTHR11135">
    <property type="entry name" value="HISTONE ACETYLTRANSFERASE-RELATED"/>
    <property type="match status" value="1"/>
</dbReference>
<dbReference type="Gene3D" id="3.80.30.20">
    <property type="entry name" value="tm_1862 like domain"/>
    <property type="match status" value="1"/>
</dbReference>
<dbReference type="GO" id="GO:0046872">
    <property type="term" value="F:metal ion binding"/>
    <property type="evidence" value="ECO:0007669"/>
    <property type="project" value="UniProtKB-KW"/>
</dbReference>
<dbReference type="SFLD" id="SFLDS00029">
    <property type="entry name" value="Radical_SAM"/>
    <property type="match status" value="1"/>
</dbReference>
<dbReference type="EMBL" id="BHGK01000001">
    <property type="protein sequence ID" value="GCA65931.1"/>
    <property type="molecule type" value="Genomic_DNA"/>
</dbReference>
<gene>
    <name evidence="8" type="ORF">KGMB01110_03670</name>
</gene>
<comment type="cofactor">
    <cofactor evidence="1">
        <name>[4Fe-4S] cluster</name>
        <dbReference type="ChEBI" id="CHEBI:49883"/>
    </cofactor>
</comment>
<name>A0A391NXW4_9FIRM</name>
<dbReference type="InterPro" id="IPR032432">
    <property type="entry name" value="Radical_SAM_C"/>
</dbReference>
<keyword evidence="9" id="KW-1185">Reference proteome</keyword>
<dbReference type="SFLD" id="SFLDG01086">
    <property type="entry name" value="elongater_protein-like"/>
    <property type="match status" value="1"/>
</dbReference>
<evidence type="ECO:0000259" key="7">
    <source>
        <dbReference type="PROSITE" id="PS51918"/>
    </source>
</evidence>
<dbReference type="InterPro" id="IPR039661">
    <property type="entry name" value="ELP3"/>
</dbReference>
<keyword evidence="6" id="KW-0411">Iron-sulfur</keyword>
<dbReference type="PROSITE" id="PS51918">
    <property type="entry name" value="RADICAL_SAM"/>
    <property type="match status" value="1"/>
</dbReference>
<evidence type="ECO:0000256" key="5">
    <source>
        <dbReference type="ARBA" id="ARBA00023004"/>
    </source>
</evidence>
<organism evidence="8 9">
    <name type="scientific">Mediterraneibacter butyricigenes</name>
    <dbReference type="NCBI Taxonomy" id="2316025"/>
    <lineage>
        <taxon>Bacteria</taxon>
        <taxon>Bacillati</taxon>
        <taxon>Bacillota</taxon>
        <taxon>Clostridia</taxon>
        <taxon>Lachnospirales</taxon>
        <taxon>Lachnospiraceae</taxon>
        <taxon>Mediterraneibacter</taxon>
    </lineage>
</organism>
<evidence type="ECO:0000313" key="9">
    <source>
        <dbReference type="Proteomes" id="UP000265643"/>
    </source>
</evidence>
<evidence type="ECO:0000256" key="4">
    <source>
        <dbReference type="ARBA" id="ARBA00022723"/>
    </source>
</evidence>
<dbReference type="InterPro" id="IPR006638">
    <property type="entry name" value="Elp3/MiaA/NifB-like_rSAM"/>
</dbReference>
<protein>
    <submittedName>
        <fullName evidence="8">TIGR01212 family radical SAM protein</fullName>
    </submittedName>
</protein>
<dbReference type="InterPro" id="IPR058240">
    <property type="entry name" value="rSAM_sf"/>
</dbReference>
<dbReference type="RefSeq" id="WP_119297386.1">
    <property type="nucleotide sequence ID" value="NZ_BHGK01000001.1"/>
</dbReference>
<dbReference type="AlphaFoldDB" id="A0A391NXW4"/>
<dbReference type="Proteomes" id="UP000265643">
    <property type="component" value="Unassembled WGS sequence"/>
</dbReference>
<evidence type="ECO:0000256" key="3">
    <source>
        <dbReference type="ARBA" id="ARBA00022691"/>
    </source>
</evidence>
<keyword evidence="2" id="KW-0004">4Fe-4S</keyword>
<dbReference type="SMART" id="SM00729">
    <property type="entry name" value="Elp3"/>
    <property type="match status" value="1"/>
</dbReference>
<dbReference type="InterPro" id="IPR005911">
    <property type="entry name" value="YhcC-like"/>
</dbReference>
<feature type="domain" description="Radical SAM core" evidence="7">
    <location>
        <begin position="19"/>
        <end position="260"/>
    </location>
</feature>
<dbReference type="Pfam" id="PF04055">
    <property type="entry name" value="Radical_SAM"/>
    <property type="match status" value="1"/>
</dbReference>
<dbReference type="GO" id="GO:0003824">
    <property type="term" value="F:catalytic activity"/>
    <property type="evidence" value="ECO:0007669"/>
    <property type="project" value="InterPro"/>
</dbReference>
<dbReference type="SUPFAM" id="SSF102114">
    <property type="entry name" value="Radical SAM enzymes"/>
    <property type="match status" value="1"/>
</dbReference>
<keyword evidence="5" id="KW-0408">Iron</keyword>
<dbReference type="InterPro" id="IPR007197">
    <property type="entry name" value="rSAM"/>
</dbReference>
<sequence>MERWGEKRYHSLDYALRSQFGEKVYKIALNGGMTCPNRDGTIGDRGCIFCSPMGSGDFAGSSADSISDQLKRGKYDLSTKRPIHSYIAYFQAFTNTYGSISHLEKIYLEAVSDPEVKVLSIATRPDCLGPEVLALLSKIRKIKPVWIELGLQTIHEKTAKDIRRGYPLSIFEQAVQNLHARQIPVIVHTILYLPGETPEMMLQTIDYLNHCPIQGIKLQLLHVLKGTDLAIQYQQHPFHIPEQDEYIRMVGSCLSHLRPDIVIHRVTGDGPSDLMIAPLWSQKKRTVLNELHAYLKSQDIWQGKEYSNL</sequence>
<evidence type="ECO:0000256" key="1">
    <source>
        <dbReference type="ARBA" id="ARBA00001966"/>
    </source>
</evidence>
<dbReference type="PANTHER" id="PTHR11135:SF1">
    <property type="entry name" value="PROTEIN YHCC"/>
    <property type="match status" value="1"/>
</dbReference>
<dbReference type="GO" id="GO:0051539">
    <property type="term" value="F:4 iron, 4 sulfur cluster binding"/>
    <property type="evidence" value="ECO:0007669"/>
    <property type="project" value="UniProtKB-KW"/>
</dbReference>
<keyword evidence="3" id="KW-0949">S-adenosyl-L-methionine</keyword>
<dbReference type="CDD" id="cd01335">
    <property type="entry name" value="Radical_SAM"/>
    <property type="match status" value="1"/>
</dbReference>
<keyword evidence="4" id="KW-0479">Metal-binding</keyword>
<comment type="caution">
    <text evidence="8">The sequence shown here is derived from an EMBL/GenBank/DDBJ whole genome shotgun (WGS) entry which is preliminary data.</text>
</comment>
<evidence type="ECO:0000256" key="6">
    <source>
        <dbReference type="ARBA" id="ARBA00023014"/>
    </source>
</evidence>
<dbReference type="NCBIfam" id="TIGR01212">
    <property type="entry name" value="TIGR01212 family radical SAM protein"/>
    <property type="match status" value="1"/>
</dbReference>
<evidence type="ECO:0000313" key="8">
    <source>
        <dbReference type="EMBL" id="GCA65931.1"/>
    </source>
</evidence>
<accession>A0A391NXW4</accession>
<dbReference type="SFLD" id="SFLDG01091">
    <property type="entry name" value="uncharacterized_CHP01210-like"/>
    <property type="match status" value="1"/>
</dbReference>
<proteinExistence type="predicted"/>
<evidence type="ECO:0000256" key="2">
    <source>
        <dbReference type="ARBA" id="ARBA00022485"/>
    </source>
</evidence>
<dbReference type="Pfam" id="PF16199">
    <property type="entry name" value="Radical_SAM_C"/>
    <property type="match status" value="1"/>
</dbReference>
<reference evidence="9" key="1">
    <citation type="submission" date="2018-09" db="EMBL/GenBank/DDBJ databases">
        <title>Draft Genome Sequence of Mediterraneibacter sp. KCTC 15684.</title>
        <authorList>
            <person name="Kim J.S."/>
            <person name="Han K.I."/>
            <person name="Suh M.K."/>
            <person name="Lee K.C."/>
            <person name="Eom M.K."/>
            <person name="Lee J.H."/>
            <person name="Park S.H."/>
            <person name="Kang S.W."/>
            <person name="Park J.E."/>
            <person name="Oh B.S."/>
            <person name="Yu S.Y."/>
            <person name="Choi S.H."/>
            <person name="Lee D.H."/>
            <person name="Yoon H."/>
            <person name="Kim B."/>
            <person name="Yang S.J."/>
            <person name="Lee J.S."/>
        </authorList>
    </citation>
    <scope>NUCLEOTIDE SEQUENCE [LARGE SCALE GENOMIC DNA]</scope>
    <source>
        <strain evidence="9">KCTC 15684</strain>
    </source>
</reference>
<dbReference type="InterPro" id="IPR023404">
    <property type="entry name" value="rSAM_horseshoe"/>
</dbReference>